<dbReference type="InterPro" id="IPR007789">
    <property type="entry name" value="DUF688"/>
</dbReference>
<comment type="caution">
    <text evidence="2">The sequence shown here is derived from an EMBL/GenBank/DDBJ whole genome shotgun (WGS) entry which is preliminary data.</text>
</comment>
<dbReference type="PANTHER" id="PTHR33257">
    <property type="entry name" value="OS05G0165500 PROTEIN"/>
    <property type="match status" value="1"/>
</dbReference>
<evidence type="ECO:0000313" key="3">
    <source>
        <dbReference type="Proteomes" id="UP000036987"/>
    </source>
</evidence>
<evidence type="ECO:0000313" key="2">
    <source>
        <dbReference type="EMBL" id="KMZ60907.1"/>
    </source>
</evidence>
<accession>A0A0K9NXY6</accession>
<dbReference type="Proteomes" id="UP000036987">
    <property type="component" value="Unassembled WGS sequence"/>
</dbReference>
<keyword evidence="3" id="KW-1185">Reference proteome</keyword>
<sequence>MRPFPPPKPALPKMQCNYLSVSDNIIRDQDWLACQPSSKFISRLKMLSSSSSDDQRSSDIHAFKKRSKFINTFKSLNTSTDVHSFRIYYAVAPASIPFTWESQPGTPKRDKLPELRRINPPLTPPPSYQFHSKNTTNDNTVGFKNKNKTKKLSSVLFKKSTSLFATMLKKNPHPLSTEERKKVGSPKSSLCFRMIRSDTTGRR</sequence>
<protein>
    <submittedName>
        <fullName evidence="2">Uncharacterized protein</fullName>
    </submittedName>
</protein>
<dbReference type="OrthoDB" id="691043at2759"/>
<dbReference type="EMBL" id="LFYR01001565">
    <property type="protein sequence ID" value="KMZ60907.1"/>
    <property type="molecule type" value="Genomic_DNA"/>
</dbReference>
<dbReference type="Pfam" id="PF05097">
    <property type="entry name" value="DUF688"/>
    <property type="match status" value="1"/>
</dbReference>
<feature type="compositionally biased region" description="Polar residues" evidence="1">
    <location>
        <begin position="129"/>
        <end position="142"/>
    </location>
</feature>
<feature type="region of interest" description="Disordered" evidence="1">
    <location>
        <begin position="122"/>
        <end position="145"/>
    </location>
</feature>
<dbReference type="AlphaFoldDB" id="A0A0K9NXY6"/>
<gene>
    <name evidence="2" type="ORF">ZOSMA_56G01390</name>
</gene>
<evidence type="ECO:0000256" key="1">
    <source>
        <dbReference type="SAM" id="MobiDB-lite"/>
    </source>
</evidence>
<organism evidence="2 3">
    <name type="scientific">Zostera marina</name>
    <name type="common">Eelgrass</name>
    <dbReference type="NCBI Taxonomy" id="29655"/>
    <lineage>
        <taxon>Eukaryota</taxon>
        <taxon>Viridiplantae</taxon>
        <taxon>Streptophyta</taxon>
        <taxon>Embryophyta</taxon>
        <taxon>Tracheophyta</taxon>
        <taxon>Spermatophyta</taxon>
        <taxon>Magnoliopsida</taxon>
        <taxon>Liliopsida</taxon>
        <taxon>Zosteraceae</taxon>
        <taxon>Zostera</taxon>
    </lineage>
</organism>
<proteinExistence type="predicted"/>
<reference evidence="3" key="1">
    <citation type="journal article" date="2016" name="Nature">
        <title>The genome of the seagrass Zostera marina reveals angiosperm adaptation to the sea.</title>
        <authorList>
            <person name="Olsen J.L."/>
            <person name="Rouze P."/>
            <person name="Verhelst B."/>
            <person name="Lin Y.-C."/>
            <person name="Bayer T."/>
            <person name="Collen J."/>
            <person name="Dattolo E."/>
            <person name="De Paoli E."/>
            <person name="Dittami S."/>
            <person name="Maumus F."/>
            <person name="Michel G."/>
            <person name="Kersting A."/>
            <person name="Lauritano C."/>
            <person name="Lohaus R."/>
            <person name="Toepel M."/>
            <person name="Tonon T."/>
            <person name="Vanneste K."/>
            <person name="Amirebrahimi M."/>
            <person name="Brakel J."/>
            <person name="Bostroem C."/>
            <person name="Chovatia M."/>
            <person name="Grimwood J."/>
            <person name="Jenkins J.W."/>
            <person name="Jueterbock A."/>
            <person name="Mraz A."/>
            <person name="Stam W.T."/>
            <person name="Tice H."/>
            <person name="Bornberg-Bauer E."/>
            <person name="Green P.J."/>
            <person name="Pearson G.A."/>
            <person name="Procaccini G."/>
            <person name="Duarte C.M."/>
            <person name="Schmutz J."/>
            <person name="Reusch T.B.H."/>
            <person name="Van de Peer Y."/>
        </authorList>
    </citation>
    <scope>NUCLEOTIDE SEQUENCE [LARGE SCALE GENOMIC DNA]</scope>
    <source>
        <strain evidence="3">cv. Finnish</strain>
    </source>
</reference>
<dbReference type="PANTHER" id="PTHR33257:SF4">
    <property type="entry name" value="EXPRESSED PROTEIN"/>
    <property type="match status" value="1"/>
</dbReference>
<name>A0A0K9NXY6_ZOSMR</name>